<keyword evidence="5 6" id="KW-0378">Hydrolase</keyword>
<dbReference type="PANTHER" id="PTHR11054:SF0">
    <property type="entry name" value="6-PHOSPHOGLUCONOLACTONASE"/>
    <property type="match status" value="1"/>
</dbReference>
<evidence type="ECO:0000256" key="5">
    <source>
        <dbReference type="ARBA" id="ARBA00022801"/>
    </source>
</evidence>
<proteinExistence type="inferred from homology"/>
<evidence type="ECO:0000313" key="9">
    <source>
        <dbReference type="Proteomes" id="UP001187531"/>
    </source>
</evidence>
<dbReference type="PANTHER" id="PTHR11054">
    <property type="entry name" value="6-PHOSPHOGLUCONOLACTONASE"/>
    <property type="match status" value="1"/>
</dbReference>
<dbReference type="Gene3D" id="3.40.50.1360">
    <property type="match status" value="1"/>
</dbReference>
<dbReference type="EC" id="3.1.1.31" evidence="4 6"/>
<organism evidence="8 9">
    <name type="scientific">Artemia franciscana</name>
    <name type="common">Brine shrimp</name>
    <name type="synonym">Artemia sanfranciscana</name>
    <dbReference type="NCBI Taxonomy" id="6661"/>
    <lineage>
        <taxon>Eukaryota</taxon>
        <taxon>Metazoa</taxon>
        <taxon>Ecdysozoa</taxon>
        <taxon>Arthropoda</taxon>
        <taxon>Crustacea</taxon>
        <taxon>Branchiopoda</taxon>
        <taxon>Anostraca</taxon>
        <taxon>Artemiidae</taxon>
        <taxon>Artemia</taxon>
    </lineage>
</organism>
<sequence>MFLSACVKMCENFQDVRKIEVVKDSQRVSERLIEILVSAAESVIAEKNAFTVGLSGGSMVDFLCSGFLRREAKVDLTKWKFFFCDERIVPVHHSESTFGTYKRKLLTFLPIDEKQFIPVDTSMTPSNAAIDYEEKLRKNFNDRIPVFDVLLLGMGPDGHTCSLFPGHPLLEERERIVAPIEDSPKEPPRRVTFTFPLLNAAKLCVFALAGDSKSDMVARILQNQEDFPAGRVCPLNGTVLWLLDQRAASQLEVTLET</sequence>
<evidence type="ECO:0000313" key="8">
    <source>
        <dbReference type="EMBL" id="KAK2727895.1"/>
    </source>
</evidence>
<dbReference type="AlphaFoldDB" id="A0AA88IFT9"/>
<keyword evidence="9" id="KW-1185">Reference proteome</keyword>
<evidence type="ECO:0000256" key="6">
    <source>
        <dbReference type="RuleBase" id="RU365095"/>
    </source>
</evidence>
<dbReference type="GO" id="GO:0005975">
    <property type="term" value="P:carbohydrate metabolic process"/>
    <property type="evidence" value="ECO:0007669"/>
    <property type="project" value="UniProtKB-UniRule"/>
</dbReference>
<protein>
    <recommendedName>
        <fullName evidence="4 6">6-phosphogluconolactonase</fullName>
        <shortName evidence="6">6PGL</shortName>
        <ecNumber evidence="4 6">3.1.1.31</ecNumber>
    </recommendedName>
</protein>
<comment type="catalytic activity">
    <reaction evidence="1 6">
        <text>6-phospho-D-glucono-1,5-lactone + H2O = 6-phospho-D-gluconate + H(+)</text>
        <dbReference type="Rhea" id="RHEA:12556"/>
        <dbReference type="ChEBI" id="CHEBI:15377"/>
        <dbReference type="ChEBI" id="CHEBI:15378"/>
        <dbReference type="ChEBI" id="CHEBI:57955"/>
        <dbReference type="ChEBI" id="CHEBI:58759"/>
        <dbReference type="EC" id="3.1.1.31"/>
    </reaction>
</comment>
<evidence type="ECO:0000256" key="4">
    <source>
        <dbReference type="ARBA" id="ARBA00013198"/>
    </source>
</evidence>
<dbReference type="GO" id="GO:0006098">
    <property type="term" value="P:pentose-phosphate shunt"/>
    <property type="evidence" value="ECO:0007669"/>
    <property type="project" value="InterPro"/>
</dbReference>
<feature type="domain" description="Glucosamine/galactosamine-6-phosphate isomerase" evidence="7">
    <location>
        <begin position="24"/>
        <end position="241"/>
    </location>
</feature>
<dbReference type="InterPro" id="IPR005900">
    <property type="entry name" value="6-phosphogluconolactonase_DevB"/>
</dbReference>
<comment type="caution">
    <text evidence="8">The sequence shown here is derived from an EMBL/GenBank/DDBJ whole genome shotgun (WGS) entry which is preliminary data.</text>
</comment>
<dbReference type="Proteomes" id="UP001187531">
    <property type="component" value="Unassembled WGS sequence"/>
</dbReference>
<dbReference type="EMBL" id="JAVRJZ010000001">
    <property type="protein sequence ID" value="KAK2727895.1"/>
    <property type="molecule type" value="Genomic_DNA"/>
</dbReference>
<gene>
    <name evidence="8" type="ORF">QYM36_008390</name>
</gene>
<evidence type="ECO:0000256" key="3">
    <source>
        <dbReference type="ARBA" id="ARBA00010662"/>
    </source>
</evidence>
<dbReference type="EMBL" id="JAVRJZ010000001">
    <property type="protein sequence ID" value="KAK2727893.1"/>
    <property type="molecule type" value="Genomic_DNA"/>
</dbReference>
<dbReference type="Pfam" id="PF01182">
    <property type="entry name" value="Glucosamine_iso"/>
    <property type="match status" value="1"/>
</dbReference>
<dbReference type="GO" id="GO:0017057">
    <property type="term" value="F:6-phosphogluconolactonase activity"/>
    <property type="evidence" value="ECO:0007669"/>
    <property type="project" value="UniProtKB-UniRule"/>
</dbReference>
<dbReference type="InterPro" id="IPR037171">
    <property type="entry name" value="NagB/RpiA_transferase-like"/>
</dbReference>
<name>A0AA88IFT9_ARTSF</name>
<evidence type="ECO:0000259" key="7">
    <source>
        <dbReference type="Pfam" id="PF01182"/>
    </source>
</evidence>
<evidence type="ECO:0000256" key="2">
    <source>
        <dbReference type="ARBA" id="ARBA00004961"/>
    </source>
</evidence>
<reference evidence="8" key="1">
    <citation type="submission" date="2023-07" db="EMBL/GenBank/DDBJ databases">
        <title>Chromosome-level genome assembly of Artemia franciscana.</title>
        <authorList>
            <person name="Jo E."/>
        </authorList>
    </citation>
    <scope>NUCLEOTIDE SEQUENCE</scope>
    <source>
        <tissue evidence="8">Whole body</tissue>
    </source>
</reference>
<dbReference type="SUPFAM" id="SSF100950">
    <property type="entry name" value="NagB/RpiA/CoA transferase-like"/>
    <property type="match status" value="1"/>
</dbReference>
<comment type="similarity">
    <text evidence="3 6">Belongs to the glucosamine/galactosamine-6-phosphate isomerase family. 6-phosphogluconolactonase subfamily.</text>
</comment>
<comment type="pathway">
    <text evidence="2 6">Carbohydrate degradation; pentose phosphate pathway; D-ribulose 5-phosphate from D-glucose 6-phosphate (oxidative stage): step 2/3.</text>
</comment>
<dbReference type="InterPro" id="IPR039104">
    <property type="entry name" value="6PGL"/>
</dbReference>
<dbReference type="EMBL" id="JAVRJZ010000001">
    <property type="protein sequence ID" value="KAK2727894.1"/>
    <property type="molecule type" value="Genomic_DNA"/>
</dbReference>
<dbReference type="CDD" id="cd01400">
    <property type="entry name" value="6PGL"/>
    <property type="match status" value="1"/>
</dbReference>
<dbReference type="InterPro" id="IPR006148">
    <property type="entry name" value="Glc/Gal-6P_isomerase"/>
</dbReference>
<evidence type="ECO:0000256" key="1">
    <source>
        <dbReference type="ARBA" id="ARBA00000832"/>
    </source>
</evidence>
<comment type="function">
    <text evidence="6">Hydrolysis of 6-phosphogluconolactone to 6-phosphogluconate.</text>
</comment>
<dbReference type="FunFam" id="3.40.50.1360:FF:000005">
    <property type="entry name" value="6-phosphogluconolactonase"/>
    <property type="match status" value="1"/>
</dbReference>
<dbReference type="NCBIfam" id="TIGR01198">
    <property type="entry name" value="pgl"/>
    <property type="match status" value="1"/>
</dbReference>
<accession>A0AA88IFT9</accession>